<dbReference type="AlphaFoldDB" id="A0A4R8VE10"/>
<keyword evidence="12" id="KW-1185">Reference proteome</keyword>
<feature type="compositionally biased region" description="Basic and acidic residues" evidence="9">
    <location>
        <begin position="303"/>
        <end position="320"/>
    </location>
</feature>
<evidence type="ECO:0000256" key="8">
    <source>
        <dbReference type="ARBA" id="ARBA00023136"/>
    </source>
</evidence>
<comment type="subcellular location">
    <subcellularLocation>
        <location evidence="1">Cell membrane</location>
        <topology evidence="1">Multi-pass membrane protein</topology>
    </subcellularLocation>
</comment>
<gene>
    <name evidence="11" type="ORF">E3N84_08480</name>
</gene>
<sequence length="320" mass="33396">MVKNPKGERRLSRGAKISLVISTLVVIIGIPTAVQAMTFTETEPSSTVTISLFQSILIGLGYYLSQSPWIAGLSFYTLNRPLVAGLLVGMILGDPGQGALIGAAINLIYLGFISAGGAIPGDPGLAGWVGTTIAIAGNLNYGAALAIAVPIGLLGTVVWNARMTVDSAFMHMADRAADKADIGGVIRANILYPQAWLFLITFVPVTIAVFIGASFIGDVINGFPVWLLGGLAIAGGILPAIGIAMNMKFIFLGSAIPYFFVGYLVMVVLGNEVSIMVLAVIGVALAFLHVVFLGDRVSNASKPKSEKLRSDKSAESEAAR</sequence>
<comment type="caution">
    <text evidence="11">The sequence shown here is derived from an EMBL/GenBank/DDBJ whole genome shotgun (WGS) entry which is preliminary data.</text>
</comment>
<dbReference type="RefSeq" id="WP_104095945.1">
    <property type="nucleotide sequence ID" value="NZ_JACHBP010000001.1"/>
</dbReference>
<keyword evidence="4 11" id="KW-0762">Sugar transport</keyword>
<keyword evidence="3" id="KW-1003">Cell membrane</keyword>
<evidence type="ECO:0000256" key="1">
    <source>
        <dbReference type="ARBA" id="ARBA00004651"/>
    </source>
</evidence>
<dbReference type="OrthoDB" id="3190125at2"/>
<dbReference type="Proteomes" id="UP000298488">
    <property type="component" value="Unassembled WGS sequence"/>
</dbReference>
<feature type="transmembrane region" description="Helical" evidence="10">
    <location>
        <begin position="275"/>
        <end position="294"/>
    </location>
</feature>
<keyword evidence="5" id="KW-0598">Phosphotransferase system</keyword>
<feature type="region of interest" description="Disordered" evidence="9">
    <location>
        <begin position="301"/>
        <end position="320"/>
    </location>
</feature>
<dbReference type="InterPro" id="IPR050303">
    <property type="entry name" value="GatZ_KbaZ_carbometab"/>
</dbReference>
<dbReference type="InterPro" id="IPR004700">
    <property type="entry name" value="PTS_IIC_man"/>
</dbReference>
<evidence type="ECO:0000313" key="12">
    <source>
        <dbReference type="Proteomes" id="UP000298488"/>
    </source>
</evidence>
<name>A0A4R8VE10_9MICO</name>
<feature type="transmembrane region" description="Helical" evidence="10">
    <location>
        <begin position="196"/>
        <end position="217"/>
    </location>
</feature>
<evidence type="ECO:0000256" key="2">
    <source>
        <dbReference type="ARBA" id="ARBA00022448"/>
    </source>
</evidence>
<feature type="transmembrane region" description="Helical" evidence="10">
    <location>
        <begin position="99"/>
        <end position="119"/>
    </location>
</feature>
<evidence type="ECO:0000256" key="10">
    <source>
        <dbReference type="SAM" id="Phobius"/>
    </source>
</evidence>
<keyword evidence="6 10" id="KW-0812">Transmembrane</keyword>
<feature type="transmembrane region" description="Helical" evidence="10">
    <location>
        <begin position="139"/>
        <end position="161"/>
    </location>
</feature>
<feature type="transmembrane region" description="Helical" evidence="10">
    <location>
        <begin position="249"/>
        <end position="269"/>
    </location>
</feature>
<evidence type="ECO:0000256" key="3">
    <source>
        <dbReference type="ARBA" id="ARBA00022475"/>
    </source>
</evidence>
<dbReference type="EMBL" id="SOFI01000003">
    <property type="protein sequence ID" value="TFB80077.1"/>
    <property type="molecule type" value="Genomic_DNA"/>
</dbReference>
<evidence type="ECO:0000256" key="7">
    <source>
        <dbReference type="ARBA" id="ARBA00022989"/>
    </source>
</evidence>
<evidence type="ECO:0000256" key="6">
    <source>
        <dbReference type="ARBA" id="ARBA00022692"/>
    </source>
</evidence>
<dbReference type="Pfam" id="PF03609">
    <property type="entry name" value="EII-Sor"/>
    <property type="match status" value="1"/>
</dbReference>
<keyword evidence="2" id="KW-0813">Transport</keyword>
<dbReference type="GO" id="GO:0009401">
    <property type="term" value="P:phosphoenolpyruvate-dependent sugar phosphotransferase system"/>
    <property type="evidence" value="ECO:0007669"/>
    <property type="project" value="UniProtKB-KW"/>
</dbReference>
<evidence type="ECO:0000313" key="11">
    <source>
        <dbReference type="EMBL" id="TFB80077.1"/>
    </source>
</evidence>
<evidence type="ECO:0000256" key="4">
    <source>
        <dbReference type="ARBA" id="ARBA00022597"/>
    </source>
</evidence>
<dbReference type="PANTHER" id="PTHR32502">
    <property type="entry name" value="N-ACETYLGALACTOSAMINE PERMEASE II COMPONENT-RELATED"/>
    <property type="match status" value="1"/>
</dbReference>
<keyword evidence="8 10" id="KW-0472">Membrane</keyword>
<evidence type="ECO:0000256" key="5">
    <source>
        <dbReference type="ARBA" id="ARBA00022683"/>
    </source>
</evidence>
<keyword evidence="7 10" id="KW-1133">Transmembrane helix</keyword>
<organism evidence="11 12">
    <name type="scientific">Terrimesophilobacter mesophilus</name>
    <dbReference type="NCBI Taxonomy" id="433647"/>
    <lineage>
        <taxon>Bacteria</taxon>
        <taxon>Bacillati</taxon>
        <taxon>Actinomycetota</taxon>
        <taxon>Actinomycetes</taxon>
        <taxon>Micrococcales</taxon>
        <taxon>Microbacteriaceae</taxon>
        <taxon>Terrimesophilobacter</taxon>
    </lineage>
</organism>
<dbReference type="GO" id="GO:0005886">
    <property type="term" value="C:plasma membrane"/>
    <property type="evidence" value="ECO:0007669"/>
    <property type="project" value="UniProtKB-SubCell"/>
</dbReference>
<evidence type="ECO:0000256" key="9">
    <source>
        <dbReference type="SAM" id="MobiDB-lite"/>
    </source>
</evidence>
<proteinExistence type="predicted"/>
<protein>
    <submittedName>
        <fullName evidence="11">PTS sugar transporter subunit IIC</fullName>
    </submittedName>
</protein>
<accession>A0A4R8VE10</accession>
<feature type="transmembrane region" description="Helical" evidence="10">
    <location>
        <begin position="223"/>
        <end position="242"/>
    </location>
</feature>
<dbReference type="PROSITE" id="PS51106">
    <property type="entry name" value="PTS_EIIC_TYPE_4"/>
    <property type="match status" value="1"/>
</dbReference>
<dbReference type="PANTHER" id="PTHR32502:SF8">
    <property type="entry name" value="N-ACETYLGALACTOSAMINE PERMEASE IIC COMPONENT 1"/>
    <property type="match status" value="1"/>
</dbReference>
<reference evidence="11 12" key="1">
    <citation type="submission" date="2019-03" db="EMBL/GenBank/DDBJ databases">
        <title>Genomics of glacier-inhabiting Cryobacterium strains.</title>
        <authorList>
            <person name="Liu Q."/>
            <person name="Xin Y.-H."/>
        </authorList>
    </citation>
    <scope>NUCLEOTIDE SEQUENCE [LARGE SCALE GENOMIC DNA]</scope>
    <source>
        <strain evidence="11 12">CGMCC 1.10440</strain>
    </source>
</reference>